<keyword evidence="1" id="KW-0812">Transmembrane</keyword>
<feature type="transmembrane region" description="Helical" evidence="1">
    <location>
        <begin position="198"/>
        <end position="218"/>
    </location>
</feature>
<comment type="caution">
    <text evidence="3">The sequence shown here is derived from an EMBL/GenBank/DDBJ whole genome shotgun (WGS) entry which is preliminary data.</text>
</comment>
<feature type="transmembrane region" description="Helical" evidence="1">
    <location>
        <begin position="63"/>
        <end position="88"/>
    </location>
</feature>
<feature type="transmembrane region" description="Helical" evidence="1">
    <location>
        <begin position="24"/>
        <end position="43"/>
    </location>
</feature>
<evidence type="ECO:0000256" key="1">
    <source>
        <dbReference type="SAM" id="Phobius"/>
    </source>
</evidence>
<evidence type="ECO:0000313" key="3">
    <source>
        <dbReference type="EMBL" id="REE02955.1"/>
    </source>
</evidence>
<feature type="transmembrane region" description="Helical" evidence="1">
    <location>
        <begin position="230"/>
        <end position="250"/>
    </location>
</feature>
<organism evidence="3 4">
    <name type="scientific">Citricoccus muralis</name>
    <dbReference type="NCBI Taxonomy" id="169134"/>
    <lineage>
        <taxon>Bacteria</taxon>
        <taxon>Bacillati</taxon>
        <taxon>Actinomycetota</taxon>
        <taxon>Actinomycetes</taxon>
        <taxon>Micrococcales</taxon>
        <taxon>Micrococcaceae</taxon>
        <taxon>Citricoccus</taxon>
    </lineage>
</organism>
<keyword evidence="3" id="KW-0012">Acyltransferase</keyword>
<accession>A0A3D9L9H0</accession>
<keyword evidence="1" id="KW-0472">Membrane</keyword>
<name>A0A3D9L9H0_9MICC</name>
<keyword evidence="1" id="KW-1133">Transmembrane helix</keyword>
<feature type="transmembrane region" description="Helical" evidence="1">
    <location>
        <begin position="176"/>
        <end position="192"/>
    </location>
</feature>
<reference evidence="3 4" key="1">
    <citation type="submission" date="2018-07" db="EMBL/GenBank/DDBJ databases">
        <title>Sequencing the genomes of 1000 actinobacteria strains.</title>
        <authorList>
            <person name="Klenk H.-P."/>
        </authorList>
    </citation>
    <scope>NUCLEOTIDE SEQUENCE [LARGE SCALE GENOMIC DNA]</scope>
    <source>
        <strain evidence="3 4">DSM 14442</strain>
    </source>
</reference>
<dbReference type="InterPro" id="IPR002656">
    <property type="entry name" value="Acyl_transf_3_dom"/>
</dbReference>
<keyword evidence="3" id="KW-0808">Transferase</keyword>
<dbReference type="Proteomes" id="UP000256727">
    <property type="component" value="Unassembled WGS sequence"/>
</dbReference>
<sequence length="431" mass="46928">MGTTRKPSALGTSIPPTRDLTLDLARVACVMVVLVMHLLQTGIGTTPDGRLVASFPLERQPWFAAASWVGQIMPLFFVVGGFAAALGWRSAQLRGTTPNGFIRARVLRLTQPSLPLFLFFAVVLTVVSFLPVPTALVADAAVGAGSPLWFLAAYLLCQTAVPSMMRLHTSVPRTTIAVLAALVVAVDVARFTTGERDIGLLNLAFVWILVQQIGFWYADGWFDRRTPLALVAIVAGCYLALGALTAWGPYNNNMLYNLNPATLPLVLLGLAQACLLRLLRRPLTRLMETRSVRAFVLFTGSRLMTIYLWHLPVILFVKGIELALPGLSPNPETAAWWWSRLPVLAVVLAVLYVVTLLLARWEVIGPLPPAPAKAIVAAAWVLVFIPPFGVMWFGLDLWWALLGALSYAIAVPLLRSSIGLKTPSTFFRAPS</sequence>
<feature type="transmembrane region" description="Helical" evidence="1">
    <location>
        <begin position="371"/>
        <end position="391"/>
    </location>
</feature>
<evidence type="ECO:0000259" key="2">
    <source>
        <dbReference type="Pfam" id="PF01757"/>
    </source>
</evidence>
<feature type="transmembrane region" description="Helical" evidence="1">
    <location>
        <begin position="109"/>
        <end position="130"/>
    </location>
</feature>
<protein>
    <submittedName>
        <fullName evidence="3">Acyltransferase-like protein</fullName>
    </submittedName>
</protein>
<feature type="domain" description="Acyltransferase 3" evidence="2">
    <location>
        <begin position="22"/>
        <end position="354"/>
    </location>
</feature>
<dbReference type="Pfam" id="PF01757">
    <property type="entry name" value="Acyl_transf_3"/>
    <property type="match status" value="1"/>
</dbReference>
<dbReference type="EMBL" id="QREH01000001">
    <property type="protein sequence ID" value="REE02955.1"/>
    <property type="molecule type" value="Genomic_DNA"/>
</dbReference>
<feature type="transmembrane region" description="Helical" evidence="1">
    <location>
        <begin position="337"/>
        <end position="359"/>
    </location>
</feature>
<dbReference type="RefSeq" id="WP_269457834.1">
    <property type="nucleotide sequence ID" value="NZ_QREH01000001.1"/>
</dbReference>
<feature type="transmembrane region" description="Helical" evidence="1">
    <location>
        <begin position="262"/>
        <end position="279"/>
    </location>
</feature>
<dbReference type="AlphaFoldDB" id="A0A3D9L9H0"/>
<keyword evidence="4" id="KW-1185">Reference proteome</keyword>
<proteinExistence type="predicted"/>
<feature type="transmembrane region" description="Helical" evidence="1">
    <location>
        <begin position="291"/>
        <end position="317"/>
    </location>
</feature>
<feature type="transmembrane region" description="Helical" evidence="1">
    <location>
        <begin position="136"/>
        <end position="156"/>
    </location>
</feature>
<dbReference type="GO" id="GO:0016747">
    <property type="term" value="F:acyltransferase activity, transferring groups other than amino-acyl groups"/>
    <property type="evidence" value="ECO:0007669"/>
    <property type="project" value="InterPro"/>
</dbReference>
<gene>
    <name evidence="3" type="ORF">C8E99_0748</name>
</gene>
<evidence type="ECO:0000313" key="4">
    <source>
        <dbReference type="Proteomes" id="UP000256727"/>
    </source>
</evidence>
<feature type="transmembrane region" description="Helical" evidence="1">
    <location>
        <begin position="397"/>
        <end position="414"/>
    </location>
</feature>